<dbReference type="InterPro" id="IPR000182">
    <property type="entry name" value="GNAT_dom"/>
</dbReference>
<protein>
    <submittedName>
        <fullName evidence="2">GNAT family N-acetyltransferase</fullName>
        <ecNumber evidence="2">2.3.-.-</ecNumber>
    </submittedName>
</protein>
<dbReference type="EMBL" id="JBHLXP010000001">
    <property type="protein sequence ID" value="MFC0048071.1"/>
    <property type="molecule type" value="Genomic_DNA"/>
</dbReference>
<reference evidence="2 3" key="1">
    <citation type="submission" date="2024-09" db="EMBL/GenBank/DDBJ databases">
        <authorList>
            <person name="Sun Q."/>
            <person name="Mori K."/>
        </authorList>
    </citation>
    <scope>NUCLEOTIDE SEQUENCE [LARGE SCALE GENOMIC DNA]</scope>
    <source>
        <strain evidence="2 3">KCTC 23315</strain>
    </source>
</reference>
<dbReference type="InterPro" id="IPR051531">
    <property type="entry name" value="N-acetyltransferase"/>
</dbReference>
<dbReference type="GO" id="GO:0016746">
    <property type="term" value="F:acyltransferase activity"/>
    <property type="evidence" value="ECO:0007669"/>
    <property type="project" value="UniProtKB-KW"/>
</dbReference>
<keyword evidence="3" id="KW-1185">Reference proteome</keyword>
<evidence type="ECO:0000313" key="3">
    <source>
        <dbReference type="Proteomes" id="UP001589813"/>
    </source>
</evidence>
<dbReference type="PROSITE" id="PS51186">
    <property type="entry name" value="GNAT"/>
    <property type="match status" value="1"/>
</dbReference>
<evidence type="ECO:0000259" key="1">
    <source>
        <dbReference type="PROSITE" id="PS51186"/>
    </source>
</evidence>
<keyword evidence="2" id="KW-0012">Acyltransferase</keyword>
<dbReference type="PANTHER" id="PTHR43792">
    <property type="entry name" value="GNAT FAMILY, PUTATIVE (AFU_ORTHOLOGUE AFUA_3G00765)-RELATED-RELATED"/>
    <property type="match status" value="1"/>
</dbReference>
<dbReference type="SUPFAM" id="SSF55729">
    <property type="entry name" value="Acyl-CoA N-acyltransferases (Nat)"/>
    <property type="match status" value="1"/>
</dbReference>
<sequence length="193" mass="21275">MVNVLTTPRLQLRPFTELDGPAMFRLGADPAVMRYIGSAPMQNENDALAYLRSHPLTDYHRTGFGRLAIVLPQSGDIIGFCGLKWVDEINGFDLGYRLLPAFWRQGLAVEAGLAVLADARRRGLRCPAGQQQNQIYGLVHPDNQGSIRVLEKLGFAYQQDIFFSLLPDIAVRQFGLKLDCASMSAGFSTDSGT</sequence>
<feature type="domain" description="N-acetyltransferase" evidence="1">
    <location>
        <begin position="10"/>
        <end position="181"/>
    </location>
</feature>
<dbReference type="Proteomes" id="UP001589813">
    <property type="component" value="Unassembled WGS sequence"/>
</dbReference>
<dbReference type="RefSeq" id="WP_377243390.1">
    <property type="nucleotide sequence ID" value="NZ_JBHLXP010000001.1"/>
</dbReference>
<dbReference type="Gene3D" id="3.40.630.30">
    <property type="match status" value="1"/>
</dbReference>
<gene>
    <name evidence="2" type="ORF">ACFFJP_07190</name>
</gene>
<name>A0ABV6BB13_9GAMM</name>
<proteinExistence type="predicted"/>
<dbReference type="PANTHER" id="PTHR43792:SF1">
    <property type="entry name" value="N-ACETYLTRANSFERASE DOMAIN-CONTAINING PROTEIN"/>
    <property type="match status" value="1"/>
</dbReference>
<dbReference type="InterPro" id="IPR016181">
    <property type="entry name" value="Acyl_CoA_acyltransferase"/>
</dbReference>
<keyword evidence="2" id="KW-0808">Transferase</keyword>
<organism evidence="2 3">
    <name type="scientific">Rheinheimera tilapiae</name>
    <dbReference type="NCBI Taxonomy" id="875043"/>
    <lineage>
        <taxon>Bacteria</taxon>
        <taxon>Pseudomonadati</taxon>
        <taxon>Pseudomonadota</taxon>
        <taxon>Gammaproteobacteria</taxon>
        <taxon>Chromatiales</taxon>
        <taxon>Chromatiaceae</taxon>
        <taxon>Rheinheimera</taxon>
    </lineage>
</organism>
<accession>A0ABV6BB13</accession>
<evidence type="ECO:0000313" key="2">
    <source>
        <dbReference type="EMBL" id="MFC0048071.1"/>
    </source>
</evidence>
<dbReference type="Pfam" id="PF13302">
    <property type="entry name" value="Acetyltransf_3"/>
    <property type="match status" value="1"/>
</dbReference>
<dbReference type="EC" id="2.3.-.-" evidence="2"/>
<comment type="caution">
    <text evidence="2">The sequence shown here is derived from an EMBL/GenBank/DDBJ whole genome shotgun (WGS) entry which is preliminary data.</text>
</comment>